<evidence type="ECO:0000313" key="4">
    <source>
        <dbReference type="EMBL" id="KAL3805271.1"/>
    </source>
</evidence>
<feature type="region of interest" description="Disordered" evidence="1">
    <location>
        <begin position="29"/>
        <end position="52"/>
    </location>
</feature>
<proteinExistence type="predicted"/>
<keyword evidence="2" id="KW-0472">Membrane</keyword>
<keyword evidence="2" id="KW-0812">Transmembrane</keyword>
<accession>A0ABD3R2E9</accession>
<dbReference type="PANTHER" id="PTHR34496:SF6">
    <property type="entry name" value="GLYCOSYLTRANSFERASE 2-LIKE DOMAIN-CONTAINING PROTEIN"/>
    <property type="match status" value="1"/>
</dbReference>
<reference evidence="4" key="2">
    <citation type="submission" date="2024-11" db="EMBL/GenBank/DDBJ databases">
        <authorList>
            <person name="Roberts W.R."/>
            <person name="Alverson A.J."/>
        </authorList>
    </citation>
    <scope>NUCLEOTIDE SEQUENCE</scope>
    <source>
        <strain evidence="4">CCMP332</strain>
    </source>
</reference>
<reference evidence="4 5" key="1">
    <citation type="journal article" date="2020" name="G3 (Bethesda)">
        <title>Improved Reference Genome for Cyclotella cryptica CCMP332, a Model for Cell Wall Morphogenesis, Salinity Adaptation, and Lipid Production in Diatoms (Bacillariophyta).</title>
        <authorList>
            <person name="Roberts W.R."/>
            <person name="Downey K.M."/>
            <person name="Ruck E.C."/>
            <person name="Traller J.C."/>
            <person name="Alverson A.J."/>
        </authorList>
    </citation>
    <scope>NUCLEOTIDE SEQUENCE [LARGE SCALE GENOMIC DNA]</scope>
    <source>
        <strain evidence="4 5">CCMP332</strain>
    </source>
</reference>
<feature type="region of interest" description="Disordered" evidence="1">
    <location>
        <begin position="86"/>
        <end position="109"/>
    </location>
</feature>
<dbReference type="EMBL" id="JABMIG020000016">
    <property type="protein sequence ID" value="KAL3802994.1"/>
    <property type="molecule type" value="Genomic_DNA"/>
</dbReference>
<comment type="caution">
    <text evidence="4">The sequence shown here is derived from an EMBL/GenBank/DDBJ whole genome shotgun (WGS) entry which is preliminary data.</text>
</comment>
<gene>
    <name evidence="4" type="ORF">HJC23_008978</name>
    <name evidence="3" type="ORF">HJC23_011617</name>
</gene>
<protein>
    <submittedName>
        <fullName evidence="4">Uncharacterized protein</fullName>
    </submittedName>
</protein>
<dbReference type="Pfam" id="PF11397">
    <property type="entry name" value="GlcNAc"/>
    <property type="match status" value="2"/>
</dbReference>
<dbReference type="EMBL" id="JABMIG020000003">
    <property type="protein sequence ID" value="KAL3805271.1"/>
    <property type="molecule type" value="Genomic_DNA"/>
</dbReference>
<evidence type="ECO:0000313" key="3">
    <source>
        <dbReference type="EMBL" id="KAL3802994.1"/>
    </source>
</evidence>
<dbReference type="AlphaFoldDB" id="A0ABD3R2E9"/>
<evidence type="ECO:0000256" key="2">
    <source>
        <dbReference type="SAM" id="Phobius"/>
    </source>
</evidence>
<evidence type="ECO:0000313" key="5">
    <source>
        <dbReference type="Proteomes" id="UP001516023"/>
    </source>
</evidence>
<name>A0ABD3R2E9_9STRA</name>
<feature type="transmembrane region" description="Helical" evidence="2">
    <location>
        <begin position="57"/>
        <end position="79"/>
    </location>
</feature>
<sequence length="651" mass="74055">MTNDSRIASSYRSGDAGIMSKANRANSNISCRSSGGIVPAGGSTKYPRRKRSRKNPYQTILGIFMVAVGMIFIGIIATLKSMPTPQNILRRPASTPSERGTRDSRLVESSERRFHRTLISDSLQATEKRILLDAQDDLNKFPCSVGLDIDHNNQDWEWILHPGLEALKYLHGESYTLTNAKASASAVAAMLLGKKKAKVDLENINKQPEGLEKTVEAGYMRVPKFWDPEPFRVIADLRQQLLGNNSSKTFMENDWGVRRYLGNYGSRLMTPDEAKSIGSRTKSRHGDDYLETIFVTIASYRDWQCSATVESVFLRASRPERIRVGVVDQIHEDDTPCSIPPEGPCEKFPHQATCQYKDHIDYLTVDAQLSVGPVFARHLGHRLYRGEYFALQSDAHITFVSGWDDEIVSQWHSAKNEMAVLSTYLSGVEGHIDVQTGTRISKSRPIMCESDFEGTGEYKHLRHGQQPEGIPYIHDMPTLNPFWAAGFSFGRGHFVVNVPYDQHLPWIFQGEEISMGLRGYSYGYDYYAAEKSVCFHYYGRSGIPMFWENVQKYRGAGELGMTRLNAIIHMLPSRLKSNQWIRDDEMMYGLGKVRDVQRFFDTFGIHIETQTVEHHLCRFVGRPMQAEFIPFLRPNGMGLDYDKITYRFRDT</sequence>
<evidence type="ECO:0000256" key="1">
    <source>
        <dbReference type="SAM" id="MobiDB-lite"/>
    </source>
</evidence>
<dbReference type="PANTHER" id="PTHR34496">
    <property type="entry name" value="GLCNAC TRANSFERASE-RELATED"/>
    <property type="match status" value="1"/>
</dbReference>
<keyword evidence="5" id="KW-1185">Reference proteome</keyword>
<feature type="compositionally biased region" description="Basic and acidic residues" evidence="1">
    <location>
        <begin position="99"/>
        <end position="109"/>
    </location>
</feature>
<dbReference type="Proteomes" id="UP001516023">
    <property type="component" value="Unassembled WGS sequence"/>
</dbReference>
<organism evidence="4 5">
    <name type="scientific">Cyclotella cryptica</name>
    <dbReference type="NCBI Taxonomy" id="29204"/>
    <lineage>
        <taxon>Eukaryota</taxon>
        <taxon>Sar</taxon>
        <taxon>Stramenopiles</taxon>
        <taxon>Ochrophyta</taxon>
        <taxon>Bacillariophyta</taxon>
        <taxon>Coscinodiscophyceae</taxon>
        <taxon>Thalassiosirophycidae</taxon>
        <taxon>Stephanodiscales</taxon>
        <taxon>Stephanodiscaceae</taxon>
        <taxon>Cyclotella</taxon>
    </lineage>
</organism>
<dbReference type="InterPro" id="IPR021067">
    <property type="entry name" value="Glycosyltransferase"/>
</dbReference>
<keyword evidence="2" id="KW-1133">Transmembrane helix</keyword>